<dbReference type="AlphaFoldDB" id="A0AAW0BGW0"/>
<organism evidence="2 3">
    <name type="scientific">Paramarasmius palmivorus</name>
    <dbReference type="NCBI Taxonomy" id="297713"/>
    <lineage>
        <taxon>Eukaryota</taxon>
        <taxon>Fungi</taxon>
        <taxon>Dikarya</taxon>
        <taxon>Basidiomycota</taxon>
        <taxon>Agaricomycotina</taxon>
        <taxon>Agaricomycetes</taxon>
        <taxon>Agaricomycetidae</taxon>
        <taxon>Agaricales</taxon>
        <taxon>Marasmiineae</taxon>
        <taxon>Marasmiaceae</taxon>
        <taxon>Paramarasmius</taxon>
    </lineage>
</organism>
<name>A0AAW0BGW0_9AGAR</name>
<feature type="region of interest" description="Disordered" evidence="1">
    <location>
        <begin position="1"/>
        <end position="55"/>
    </location>
</feature>
<proteinExistence type="predicted"/>
<reference evidence="2 3" key="1">
    <citation type="submission" date="2024-01" db="EMBL/GenBank/DDBJ databases">
        <title>A draft genome for a cacao thread blight-causing isolate of Paramarasmius palmivorus.</title>
        <authorList>
            <person name="Baruah I.K."/>
            <person name="Bukari Y."/>
            <person name="Amoako-Attah I."/>
            <person name="Meinhardt L.W."/>
            <person name="Bailey B.A."/>
            <person name="Cohen S.P."/>
        </authorList>
    </citation>
    <scope>NUCLEOTIDE SEQUENCE [LARGE SCALE GENOMIC DNA]</scope>
    <source>
        <strain evidence="2 3">GH-12</strain>
    </source>
</reference>
<dbReference type="Proteomes" id="UP001383192">
    <property type="component" value="Unassembled WGS sequence"/>
</dbReference>
<comment type="caution">
    <text evidence="2">The sequence shown here is derived from an EMBL/GenBank/DDBJ whole genome shotgun (WGS) entry which is preliminary data.</text>
</comment>
<accession>A0AAW0BGW0</accession>
<feature type="compositionally biased region" description="Polar residues" evidence="1">
    <location>
        <begin position="23"/>
        <end position="36"/>
    </location>
</feature>
<protein>
    <submittedName>
        <fullName evidence="2">Uncharacterized protein</fullName>
    </submittedName>
</protein>
<keyword evidence="3" id="KW-1185">Reference proteome</keyword>
<gene>
    <name evidence="2" type="ORF">VNI00_016249</name>
</gene>
<sequence length="713" mass="79957">MPSQEPVRMDSSKWPAEGVKNGVQKTTITQTFSTNLPHRPKHHDGVADNSTRTSKHPTYADIARARMTESLPMGRAVEQEPGPPPLGSLHSRGKPLICLPAVSMSCDHMPNALLHNSTEPTAQPTVVDPLHDGAETQGKHRHGAAGIPKLQDKPSVDLVELKRELTLPWRETYRTGYGVDISTGDSTATCALTSFHTSSTKQRPKSVESSHSIFLVEAGDQFQDGVGLKLVFGTTEITAGYLPMEMKMQIRSMITSTASRRMFFVHFKAIADYDPEYLPTEIGLRESVQGLTYPEFRRQYGDFYIAGFKLSASCEVFILCQMNEEIDSHDILRIEAGAHLYSIIMGELSYADSNAQAKKSTRLDQLIRMKGCSKLALAGTPVISIKAALENLLQDAVGEKEFAYLNHYSTLDSTIPREIENVYICLFEKSKEIKMHCKTLQNFLRHPACHRSQAERAKMENALKVHEVHQQNLAHPSTINERYTASYEIESNLRTLMDLKSDLEARYHLMWSVKKMKIEVKFIPPAGASRTSRWECGKSEHDLVGGGDSSQGNEFREVMFGSGQKALCVRWTANSTAPWNRAPDSLLGRKQFMEFRTRRNQEHSRSKIASFGAPRTSSIPVGSQEKLAFEWVGDPIYVLGWSLSVGTICKESDIRVLGENNCILSNYLSIQLDTSKAAQWTCQVMFVPQHSHKFPDLQVAHFDELRHSFSYGW</sequence>
<dbReference type="EMBL" id="JAYKXP010000122">
    <property type="protein sequence ID" value="KAK7024497.1"/>
    <property type="molecule type" value="Genomic_DNA"/>
</dbReference>
<evidence type="ECO:0000313" key="2">
    <source>
        <dbReference type="EMBL" id="KAK7024497.1"/>
    </source>
</evidence>
<evidence type="ECO:0000313" key="3">
    <source>
        <dbReference type="Proteomes" id="UP001383192"/>
    </source>
</evidence>
<evidence type="ECO:0000256" key="1">
    <source>
        <dbReference type="SAM" id="MobiDB-lite"/>
    </source>
</evidence>